<evidence type="ECO:0000313" key="2">
    <source>
        <dbReference type="Proteomes" id="UP001592531"/>
    </source>
</evidence>
<reference evidence="1 2" key="1">
    <citation type="submission" date="2024-09" db="EMBL/GenBank/DDBJ databases">
        <authorList>
            <person name="Lee S.D."/>
        </authorList>
    </citation>
    <scope>NUCLEOTIDE SEQUENCE [LARGE SCALE GENOMIC DNA]</scope>
    <source>
        <strain evidence="1 2">N8-3</strain>
    </source>
</reference>
<dbReference type="Proteomes" id="UP001592531">
    <property type="component" value="Unassembled WGS sequence"/>
</dbReference>
<proteinExistence type="predicted"/>
<comment type="caution">
    <text evidence="1">The sequence shown here is derived from an EMBL/GenBank/DDBJ whole genome shotgun (WGS) entry which is preliminary data.</text>
</comment>
<keyword evidence="2" id="KW-1185">Reference proteome</keyword>
<dbReference type="EMBL" id="JBHFAB010000019">
    <property type="protein sequence ID" value="MFC1419572.1"/>
    <property type="molecule type" value="Genomic_DNA"/>
</dbReference>
<gene>
    <name evidence="1" type="ORF">ACEZDE_23480</name>
</gene>
<accession>A0ABV6W1G6</accession>
<sequence length="324" mass="32478">MLRAGSGPVRRRPWAVLALLLAAVLCSPLWLHGASAGAAGPPVGPCENTSVCVGASTPPHGGHGGGGGGGGAGGVAVCVYNGNTVPCTTGYGSFDPNDGCYYQQAQPQPPAGDPDWHGHLPGDGAVYSQTCPFAPGGGGAVNIWLAAAPAGPPVVTPAELAQRALAMIQRSAATVGTAPDAGGARTALVGSPIWLWIDRTGTDYATRAHPLSATAAVPGLAVTANVYVTAVDWNMGDGSSARTCTLPGTPYRASDGAKASPDCGYSYAKPSIGQPDERYAITATVHWIARWNVVAAGGPAGTIVLDPIATPATTLRVSELQVLN</sequence>
<name>A0ABV6W1G6_9ACTN</name>
<protein>
    <submittedName>
        <fullName evidence="1">ATP/GTP-binding protein</fullName>
    </submittedName>
</protein>
<dbReference type="RefSeq" id="WP_380539103.1">
    <property type="nucleotide sequence ID" value="NZ_JBHFAB010000019.1"/>
</dbReference>
<organism evidence="1 2">
    <name type="scientific">Streptacidiphilus cavernicola</name>
    <dbReference type="NCBI Taxonomy" id="3342716"/>
    <lineage>
        <taxon>Bacteria</taxon>
        <taxon>Bacillati</taxon>
        <taxon>Actinomycetota</taxon>
        <taxon>Actinomycetes</taxon>
        <taxon>Kitasatosporales</taxon>
        <taxon>Streptomycetaceae</taxon>
        <taxon>Streptacidiphilus</taxon>
    </lineage>
</organism>
<evidence type="ECO:0000313" key="1">
    <source>
        <dbReference type="EMBL" id="MFC1419572.1"/>
    </source>
</evidence>